<gene>
    <name evidence="2" type="ORF">O181_043664</name>
</gene>
<keyword evidence="3" id="KW-1185">Reference proteome</keyword>
<feature type="region of interest" description="Disordered" evidence="1">
    <location>
        <begin position="1"/>
        <end position="27"/>
    </location>
</feature>
<dbReference type="AlphaFoldDB" id="A0A9Q3HIM8"/>
<evidence type="ECO:0000313" key="2">
    <source>
        <dbReference type="EMBL" id="MBW0503949.1"/>
    </source>
</evidence>
<sequence length="259" mass="29932">MNSSPYSYNPSDFGYNNLFPQSSHENGVENLRKTILAKDEIIEKLMKKVEGLEVTFASQKQPKSKVSQQEKRNSSKKGKNQADSKNAQKGKKVSPSPKRSPYQMLTSEVPEDFHFTKEALFIHIKVLWGMLEKQCVPPSLDHTLLKEFFEWFTIMIRFKMLLALYRTTMFKLYTKNVAFIPTSNFQMSQQVNSDEFLGDRTFNQNNWDIVMQPYGLSHEIAKSSDEDEDSEESQRNEFSDGDVIDMQESNNDSMEDADS</sequence>
<protein>
    <submittedName>
        <fullName evidence="2">Uncharacterized protein</fullName>
    </submittedName>
</protein>
<comment type="caution">
    <text evidence="2">The sequence shown here is derived from an EMBL/GenBank/DDBJ whole genome shotgun (WGS) entry which is preliminary data.</text>
</comment>
<name>A0A9Q3HIM8_9BASI</name>
<reference evidence="2" key="1">
    <citation type="submission" date="2021-03" db="EMBL/GenBank/DDBJ databases">
        <title>Draft genome sequence of rust myrtle Austropuccinia psidii MF-1, a brazilian biotype.</title>
        <authorList>
            <person name="Quecine M.C."/>
            <person name="Pachon D.M.R."/>
            <person name="Bonatelli M.L."/>
            <person name="Correr F.H."/>
            <person name="Franceschini L.M."/>
            <person name="Leite T.F."/>
            <person name="Margarido G.R.A."/>
            <person name="Almeida C.A."/>
            <person name="Ferrarezi J.A."/>
            <person name="Labate C.A."/>
        </authorList>
    </citation>
    <scope>NUCLEOTIDE SEQUENCE</scope>
    <source>
        <strain evidence="2">MF-1</strain>
    </source>
</reference>
<feature type="compositionally biased region" description="Polar residues" evidence="1">
    <location>
        <begin position="1"/>
        <end position="10"/>
    </location>
</feature>
<feature type="compositionally biased region" description="Low complexity" evidence="1">
    <location>
        <begin position="58"/>
        <end position="67"/>
    </location>
</feature>
<evidence type="ECO:0000313" key="3">
    <source>
        <dbReference type="Proteomes" id="UP000765509"/>
    </source>
</evidence>
<organism evidence="2 3">
    <name type="scientific">Austropuccinia psidii MF-1</name>
    <dbReference type="NCBI Taxonomy" id="1389203"/>
    <lineage>
        <taxon>Eukaryota</taxon>
        <taxon>Fungi</taxon>
        <taxon>Dikarya</taxon>
        <taxon>Basidiomycota</taxon>
        <taxon>Pucciniomycotina</taxon>
        <taxon>Pucciniomycetes</taxon>
        <taxon>Pucciniales</taxon>
        <taxon>Sphaerophragmiaceae</taxon>
        <taxon>Austropuccinia</taxon>
    </lineage>
</organism>
<dbReference type="Proteomes" id="UP000765509">
    <property type="component" value="Unassembled WGS sequence"/>
</dbReference>
<dbReference type="EMBL" id="AVOT02017656">
    <property type="protein sequence ID" value="MBW0503949.1"/>
    <property type="molecule type" value="Genomic_DNA"/>
</dbReference>
<evidence type="ECO:0000256" key="1">
    <source>
        <dbReference type="SAM" id="MobiDB-lite"/>
    </source>
</evidence>
<feature type="region of interest" description="Disordered" evidence="1">
    <location>
        <begin position="58"/>
        <end position="103"/>
    </location>
</feature>
<feature type="region of interest" description="Disordered" evidence="1">
    <location>
        <begin position="220"/>
        <end position="259"/>
    </location>
</feature>
<proteinExistence type="predicted"/>
<accession>A0A9Q3HIM8</accession>